<accession>A0ABW0HE55</accession>
<sequence length="226" mass="25204">MAYESSFDPKTGRIKALVRLSYCKVFEKSAAVEGGKLKYRTNGLMSKKTPEGVSAIKAVNAGIRHIVEKDWPGKDVPKFVKALGDRSPLYDGDEYTDDDGEVREHYEGVKYVRLGNDKKIKFKSRKGEDLDIDEARELFVSGYWAVAYFHLYTVKDKAKGGNGIFSTLDALQFYKRDEEFSGGGIDDDEIEDLGDDEDEGDDLDEKPKKSGGNKKASSEDDDDLGV</sequence>
<dbReference type="EMBL" id="JBHSLV010000028">
    <property type="protein sequence ID" value="MFC5394224.1"/>
    <property type="molecule type" value="Genomic_DNA"/>
</dbReference>
<proteinExistence type="predicted"/>
<organism evidence="2 3">
    <name type="scientific">Bosea vestrisii</name>
    <dbReference type="NCBI Taxonomy" id="151416"/>
    <lineage>
        <taxon>Bacteria</taxon>
        <taxon>Pseudomonadati</taxon>
        <taxon>Pseudomonadota</taxon>
        <taxon>Alphaproteobacteria</taxon>
        <taxon>Hyphomicrobiales</taxon>
        <taxon>Boseaceae</taxon>
        <taxon>Bosea</taxon>
    </lineage>
</organism>
<dbReference type="RefSeq" id="WP_377009408.1">
    <property type="nucleotide sequence ID" value="NZ_JBHSLV010000028.1"/>
</dbReference>
<protein>
    <submittedName>
        <fullName evidence="2">SsDNA-binding protein</fullName>
    </submittedName>
</protein>
<evidence type="ECO:0000313" key="3">
    <source>
        <dbReference type="Proteomes" id="UP001596104"/>
    </source>
</evidence>
<evidence type="ECO:0000256" key="1">
    <source>
        <dbReference type="SAM" id="MobiDB-lite"/>
    </source>
</evidence>
<keyword evidence="3" id="KW-1185">Reference proteome</keyword>
<dbReference type="Pfam" id="PF10991">
    <property type="entry name" value="Enc34_ssDNA-bd"/>
    <property type="match status" value="1"/>
</dbReference>
<dbReference type="InterPro" id="IPR022595">
    <property type="entry name" value="Enc34_ssDNA-bd"/>
</dbReference>
<dbReference type="InterPro" id="IPR012340">
    <property type="entry name" value="NA-bd_OB-fold"/>
</dbReference>
<dbReference type="Gene3D" id="2.40.50.140">
    <property type="entry name" value="Nucleic acid-binding proteins"/>
    <property type="match status" value="1"/>
</dbReference>
<name>A0ABW0HE55_9HYPH</name>
<reference evidence="3" key="1">
    <citation type="journal article" date="2019" name="Int. J. Syst. Evol. Microbiol.">
        <title>The Global Catalogue of Microorganisms (GCM) 10K type strain sequencing project: providing services to taxonomists for standard genome sequencing and annotation.</title>
        <authorList>
            <consortium name="The Broad Institute Genomics Platform"/>
            <consortium name="The Broad Institute Genome Sequencing Center for Infectious Disease"/>
            <person name="Wu L."/>
            <person name="Ma J."/>
        </authorList>
    </citation>
    <scope>NUCLEOTIDE SEQUENCE [LARGE SCALE GENOMIC DNA]</scope>
    <source>
        <strain evidence="3">CGMCC 1.16326</strain>
    </source>
</reference>
<feature type="region of interest" description="Disordered" evidence="1">
    <location>
        <begin position="180"/>
        <end position="226"/>
    </location>
</feature>
<dbReference type="Proteomes" id="UP001596104">
    <property type="component" value="Unassembled WGS sequence"/>
</dbReference>
<evidence type="ECO:0000313" key="2">
    <source>
        <dbReference type="EMBL" id="MFC5394224.1"/>
    </source>
</evidence>
<comment type="caution">
    <text evidence="2">The sequence shown here is derived from an EMBL/GenBank/DDBJ whole genome shotgun (WGS) entry which is preliminary data.</text>
</comment>
<feature type="compositionally biased region" description="Acidic residues" evidence="1">
    <location>
        <begin position="185"/>
        <end position="204"/>
    </location>
</feature>
<gene>
    <name evidence="2" type="ORF">ACFPPC_16410</name>
</gene>